<dbReference type="RefSeq" id="WP_397083894.1">
    <property type="nucleotide sequence ID" value="NZ_JBITGY010000006.1"/>
</dbReference>
<evidence type="ECO:0000313" key="4">
    <source>
        <dbReference type="EMBL" id="MFI6500165.1"/>
    </source>
</evidence>
<keyword evidence="5" id="KW-1185">Reference proteome</keyword>
<dbReference type="GO" id="GO:0005524">
    <property type="term" value="F:ATP binding"/>
    <property type="evidence" value="ECO:0007669"/>
    <property type="project" value="UniProtKB-KW"/>
</dbReference>
<dbReference type="InterPro" id="IPR016032">
    <property type="entry name" value="Sig_transdc_resp-reg_C-effctor"/>
</dbReference>
<accession>A0ABW7YX73</accession>
<keyword evidence="1" id="KW-0547">Nucleotide-binding</keyword>
<gene>
    <name evidence="4" type="ORF">ACIBG2_22470</name>
</gene>
<dbReference type="InterPro" id="IPR041664">
    <property type="entry name" value="AAA_16"/>
</dbReference>
<evidence type="ECO:0000256" key="1">
    <source>
        <dbReference type="ARBA" id="ARBA00022741"/>
    </source>
</evidence>
<dbReference type="SUPFAM" id="SSF46894">
    <property type="entry name" value="C-terminal effector domain of the bipartite response regulators"/>
    <property type="match status" value="1"/>
</dbReference>
<feature type="domain" description="HTH luxR-type" evidence="3">
    <location>
        <begin position="821"/>
        <end position="886"/>
    </location>
</feature>
<dbReference type="CDD" id="cd06170">
    <property type="entry name" value="LuxR_C_like"/>
    <property type="match status" value="1"/>
</dbReference>
<dbReference type="Proteomes" id="UP001612741">
    <property type="component" value="Unassembled WGS sequence"/>
</dbReference>
<dbReference type="EMBL" id="JBITGY010000006">
    <property type="protein sequence ID" value="MFI6500165.1"/>
    <property type="molecule type" value="Genomic_DNA"/>
</dbReference>
<evidence type="ECO:0000313" key="5">
    <source>
        <dbReference type="Proteomes" id="UP001612741"/>
    </source>
</evidence>
<organism evidence="4 5">
    <name type="scientific">Nonomuraea typhae</name>
    <dbReference type="NCBI Taxonomy" id="2603600"/>
    <lineage>
        <taxon>Bacteria</taxon>
        <taxon>Bacillati</taxon>
        <taxon>Actinomycetota</taxon>
        <taxon>Actinomycetes</taxon>
        <taxon>Streptosporangiales</taxon>
        <taxon>Streptosporangiaceae</taxon>
        <taxon>Nonomuraea</taxon>
    </lineage>
</organism>
<dbReference type="PANTHER" id="PTHR16305:SF35">
    <property type="entry name" value="TRANSCRIPTIONAL ACTIVATOR DOMAIN"/>
    <property type="match status" value="1"/>
</dbReference>
<dbReference type="InterPro" id="IPR000792">
    <property type="entry name" value="Tscrpt_reg_LuxR_C"/>
</dbReference>
<dbReference type="Pfam" id="PF00196">
    <property type="entry name" value="GerE"/>
    <property type="match status" value="1"/>
</dbReference>
<evidence type="ECO:0000259" key="3">
    <source>
        <dbReference type="PROSITE" id="PS50043"/>
    </source>
</evidence>
<dbReference type="Gene3D" id="1.10.10.10">
    <property type="entry name" value="Winged helix-like DNA-binding domain superfamily/Winged helix DNA-binding domain"/>
    <property type="match status" value="1"/>
</dbReference>
<name>A0ABW7YX73_9ACTN</name>
<comment type="caution">
    <text evidence="4">The sequence shown here is derived from an EMBL/GenBank/DDBJ whole genome shotgun (WGS) entry which is preliminary data.</text>
</comment>
<evidence type="ECO:0000256" key="2">
    <source>
        <dbReference type="ARBA" id="ARBA00022840"/>
    </source>
</evidence>
<reference evidence="4 5" key="1">
    <citation type="submission" date="2024-10" db="EMBL/GenBank/DDBJ databases">
        <title>The Natural Products Discovery Center: Release of the First 8490 Sequenced Strains for Exploring Actinobacteria Biosynthetic Diversity.</title>
        <authorList>
            <person name="Kalkreuter E."/>
            <person name="Kautsar S.A."/>
            <person name="Yang D."/>
            <person name="Bader C.D."/>
            <person name="Teijaro C.N."/>
            <person name="Fluegel L."/>
            <person name="Davis C.M."/>
            <person name="Simpson J.R."/>
            <person name="Lauterbach L."/>
            <person name="Steele A.D."/>
            <person name="Gui C."/>
            <person name="Meng S."/>
            <person name="Li G."/>
            <person name="Viehrig K."/>
            <person name="Ye F."/>
            <person name="Su P."/>
            <person name="Kiefer A.F."/>
            <person name="Nichols A."/>
            <person name="Cepeda A.J."/>
            <person name="Yan W."/>
            <person name="Fan B."/>
            <person name="Jiang Y."/>
            <person name="Adhikari A."/>
            <person name="Zheng C.-J."/>
            <person name="Schuster L."/>
            <person name="Cowan T.M."/>
            <person name="Smanski M.J."/>
            <person name="Chevrette M.G."/>
            <person name="De Carvalho L.P.S."/>
            <person name="Shen B."/>
        </authorList>
    </citation>
    <scope>NUCLEOTIDE SEQUENCE [LARGE SCALE GENOMIC DNA]</scope>
    <source>
        <strain evidence="4 5">NPDC050545</strain>
    </source>
</reference>
<dbReference type="InterPro" id="IPR036388">
    <property type="entry name" value="WH-like_DNA-bd_sf"/>
</dbReference>
<dbReference type="InterPro" id="IPR027417">
    <property type="entry name" value="P-loop_NTPase"/>
</dbReference>
<dbReference type="PANTHER" id="PTHR16305">
    <property type="entry name" value="TESTICULAR SOLUBLE ADENYLYL CYCLASE"/>
    <property type="match status" value="1"/>
</dbReference>
<dbReference type="SMART" id="SM00421">
    <property type="entry name" value="HTH_LUXR"/>
    <property type="match status" value="1"/>
</dbReference>
<sequence>MLVGRDAEIAELSGLLKKASDGESHCLVLRGEAGIGKTALLEHAAARAEGMTVLRSTGVESESHLPYAGLHLLLGRHFDRITALPEPQARALSAAVGLGAPEGGRQFLVGLAVLTLLGDLAADAPVLCIVDDVQWLDQESSEVLTFAARRLQAEGVVALFAVRDPGGPAWDSRGLPERRLPGLDAEAARTLLAEVSPGTAGTERERLIALAGGNPLALQSVGRVAGQGGHAGHSHGTHAIEREVGRRLAAADAATRALLLVTAADDTGETSTVLRAAALFGAGLAELAWAEQEGLVRTAFGRVSFEHSLIRSAVYHHAPLAQRLQAHRALAEALDGQGEEDRRAWHLSAASVGPDEAVAQALEQTGDRALAGGGRATAATAYERAARLSADQPARERRAVAAATAAAEAGHLDRATALLDGAAVTDDDLRRHALGLRARIAEVQGRPDEAFRTLCALAECAGPEEAAEFYVRAVDAAAGSGDFAGLARVSALAAELPGGQRARDLAEVALAIGNPEDHSMVRLFPTVKAILDHDSADGDLWTVVQRGWWSMIIGDRDHTREHAQAIVDRCRREGAAGVLPHALALLARAQLLLGRHREARAAAEEGVALADATGHHEASLQLAVALGTLDALAGDEAACRTRLDRVLDGGLSPYTAWATAALSLLDLGLGRHEAALSRMEQYLAEHHPMGAIEGLPIMVEAAVRTGRPERGHRAAAELRRWADRVGRPWLLAVAERCDALLSGEADGFERALALGGEPFDRAQTQLLYGEQLRRTGAPARSRVLLGAAAESFERLGAAPWAARARTELRATGVTVAVSGAEDDPLERLTPQELQTVQLVAQGLTNRQVGARLFLSPRTVGHHLYTAFPKLGVTSRTQLAALIADDRQTGRS</sequence>
<dbReference type="PRINTS" id="PR00038">
    <property type="entry name" value="HTHLUXR"/>
</dbReference>
<dbReference type="PROSITE" id="PS50043">
    <property type="entry name" value="HTH_LUXR_2"/>
    <property type="match status" value="1"/>
</dbReference>
<protein>
    <submittedName>
        <fullName evidence="4">ATP-binding protein</fullName>
    </submittedName>
</protein>
<proteinExistence type="predicted"/>
<dbReference type="Pfam" id="PF13191">
    <property type="entry name" value="AAA_16"/>
    <property type="match status" value="1"/>
</dbReference>
<keyword evidence="2 4" id="KW-0067">ATP-binding</keyword>
<dbReference type="SUPFAM" id="SSF52540">
    <property type="entry name" value="P-loop containing nucleoside triphosphate hydrolases"/>
    <property type="match status" value="1"/>
</dbReference>
<dbReference type="Gene3D" id="3.40.50.300">
    <property type="entry name" value="P-loop containing nucleotide triphosphate hydrolases"/>
    <property type="match status" value="1"/>
</dbReference>